<dbReference type="GO" id="GO:0004331">
    <property type="term" value="F:fructose-2,6-bisphosphate 2-phosphatase activity"/>
    <property type="evidence" value="ECO:0007669"/>
    <property type="project" value="TreeGrafter"/>
</dbReference>
<dbReference type="GO" id="GO:0031965">
    <property type="term" value="C:nuclear membrane"/>
    <property type="evidence" value="ECO:0007669"/>
    <property type="project" value="UniProtKB-SubCell"/>
</dbReference>
<feature type="domain" description="Cyclin-like" evidence="18">
    <location>
        <begin position="61"/>
        <end position="145"/>
    </location>
</feature>
<dbReference type="CDD" id="cd20577">
    <property type="entry name" value="CYCLIN_CCND2_rpt2"/>
    <property type="match status" value="1"/>
</dbReference>
<dbReference type="PANTHER" id="PTHR46517:SF1">
    <property type="entry name" value="FRUCTOSE-2,6-BISPHOSPHATASE TIGAR"/>
    <property type="match status" value="1"/>
</dbReference>
<dbReference type="SUPFAM" id="SSF47954">
    <property type="entry name" value="Cyclin-like"/>
    <property type="match status" value="2"/>
</dbReference>
<dbReference type="InterPro" id="IPR029033">
    <property type="entry name" value="His_PPase_superfam"/>
</dbReference>
<dbReference type="GO" id="GO:0005829">
    <property type="term" value="C:cytosol"/>
    <property type="evidence" value="ECO:0007669"/>
    <property type="project" value="TreeGrafter"/>
</dbReference>
<feature type="binding site" evidence="16">
    <location>
        <begin position="367"/>
        <end position="370"/>
    </location>
    <ligand>
        <name>substrate</name>
    </ligand>
</feature>
<evidence type="ECO:0000256" key="13">
    <source>
        <dbReference type="ARBA" id="ARBA00039574"/>
    </source>
</evidence>
<keyword evidence="9 17" id="KW-0195">Cyclin</keyword>
<evidence type="ECO:0000313" key="20">
    <source>
        <dbReference type="Ensembl" id="ENSSSUP00005018614.1"/>
    </source>
</evidence>
<dbReference type="AlphaFoldDB" id="A0A673U2Y1"/>
<dbReference type="InterPro" id="IPR048258">
    <property type="entry name" value="Cyclins_cyclin-box"/>
</dbReference>
<evidence type="ECO:0000256" key="11">
    <source>
        <dbReference type="ARBA" id="ARBA00023242"/>
    </source>
</evidence>
<dbReference type="InterPro" id="IPR013078">
    <property type="entry name" value="His_Pase_superF_clade-1"/>
</dbReference>
<feature type="binding site" evidence="16">
    <location>
        <position position="339"/>
    </location>
    <ligand>
        <name>substrate</name>
    </ligand>
</feature>
<dbReference type="Gene3D" id="1.10.472.10">
    <property type="entry name" value="Cyclin-like"/>
    <property type="match status" value="2"/>
</dbReference>
<evidence type="ECO:0000256" key="5">
    <source>
        <dbReference type="ARBA" id="ARBA00022553"/>
    </source>
</evidence>
<dbReference type="InterPro" id="IPR013763">
    <property type="entry name" value="Cyclin-like_dom"/>
</dbReference>
<keyword evidence="10" id="KW-0472">Membrane</keyword>
<dbReference type="FunFam" id="1.10.472.10:FF:000120">
    <property type="entry name" value="G1/S-specific cyclin-D1"/>
    <property type="match status" value="1"/>
</dbReference>
<dbReference type="GO" id="GO:0051301">
    <property type="term" value="P:cell division"/>
    <property type="evidence" value="ECO:0007669"/>
    <property type="project" value="UniProtKB-KW"/>
</dbReference>
<evidence type="ECO:0000256" key="8">
    <source>
        <dbReference type="ARBA" id="ARBA00022843"/>
    </source>
</evidence>
<evidence type="ECO:0000256" key="16">
    <source>
        <dbReference type="PIRSR" id="PIRSR613078-2"/>
    </source>
</evidence>
<keyword evidence="5" id="KW-0597">Phosphoprotein</keyword>
<comment type="function">
    <text evidence="14">Regulatory component of the cyclin D2-CDK4 (DC) complex that phosphorylates and inhibits members of the retinoblastoma (RB) protein family including RB1 and regulates the cell-cycle during G(1)/S transition. Phosphorylation of RB1 allows dissociation of the transcription factor E2F from the RB/E2F complex and the subsequent transcription of E2F target genes which are responsible for the progression through the G(1) phase. Hypophosphorylates RB1 in early G(1) phase. Cyclin D-CDK4 complexes are major integrators of various mitogenenic and antimitogenic signals.</text>
</comment>
<dbReference type="GO" id="GO:0045820">
    <property type="term" value="P:negative regulation of glycolytic process"/>
    <property type="evidence" value="ECO:0007669"/>
    <property type="project" value="TreeGrafter"/>
</dbReference>
<dbReference type="PROSITE" id="PS00292">
    <property type="entry name" value="CYCLINS"/>
    <property type="match status" value="1"/>
</dbReference>
<dbReference type="SUPFAM" id="SSF53254">
    <property type="entry name" value="Phosphoglycerate mutase-like"/>
    <property type="match status" value="1"/>
</dbReference>
<evidence type="ECO:0000259" key="19">
    <source>
        <dbReference type="SMART" id="SM01332"/>
    </source>
</evidence>
<evidence type="ECO:0000256" key="9">
    <source>
        <dbReference type="ARBA" id="ARBA00023127"/>
    </source>
</evidence>
<reference evidence="20" key="2">
    <citation type="submission" date="2025-08" db="UniProtKB">
        <authorList>
            <consortium name="Ensembl"/>
        </authorList>
    </citation>
    <scope>IDENTIFICATION</scope>
</reference>
<keyword evidence="11" id="KW-0539">Nucleus</keyword>
<accession>A0A673U2Y1</accession>
<evidence type="ECO:0000256" key="12">
    <source>
        <dbReference type="ARBA" id="ARBA00023306"/>
    </source>
</evidence>
<dbReference type="SMART" id="SM01332">
    <property type="entry name" value="Cyclin_C"/>
    <property type="match status" value="1"/>
</dbReference>
<protein>
    <recommendedName>
        <fullName evidence="13">G1/S-specific cyclin-D2</fullName>
    </recommendedName>
</protein>
<evidence type="ECO:0000313" key="21">
    <source>
        <dbReference type="Proteomes" id="UP000472268"/>
    </source>
</evidence>
<dbReference type="SMART" id="SM00855">
    <property type="entry name" value="PGAM"/>
    <property type="match status" value="1"/>
</dbReference>
<organism evidence="20 21">
    <name type="scientific">Suricata suricatta</name>
    <name type="common">Meerkat</name>
    <dbReference type="NCBI Taxonomy" id="37032"/>
    <lineage>
        <taxon>Eukaryota</taxon>
        <taxon>Metazoa</taxon>
        <taxon>Chordata</taxon>
        <taxon>Craniata</taxon>
        <taxon>Vertebrata</taxon>
        <taxon>Euteleostomi</taxon>
        <taxon>Mammalia</taxon>
        <taxon>Eutheria</taxon>
        <taxon>Laurasiatheria</taxon>
        <taxon>Carnivora</taxon>
        <taxon>Feliformia</taxon>
        <taxon>Herpestidae</taxon>
        <taxon>Suricata</taxon>
    </lineage>
</organism>
<dbReference type="PANTHER" id="PTHR46517">
    <property type="entry name" value="FRUCTOSE-2,6-BISPHOSPHATASE TIGAR"/>
    <property type="match status" value="1"/>
</dbReference>
<name>A0A673U2Y1_SURSU</name>
<dbReference type="InterPro" id="IPR036915">
    <property type="entry name" value="Cyclin-like_sf"/>
</dbReference>
<sequence>MELLCCEVDPVRRAVPDANLLYDDRVLQNLLTIEERYLPQCSYFKCVQKDIQPYMRRMVATWMLEVCEEQKCEEEVFPLAMNYLDRFLAGVPTPKTHLQLLGAVCMFLASKLKETIPLTAEKLCIYTDNSIKPQELLEWELVVLGKLKWNLAAVTPHDFIEHILRKLPQPSEKLSLIRKHAQTFIALCATDFKFAMYPPSMIATGSVGAAICGLQQDEDVSSLTGDALVDLLAKITNTDVDCLKACQEQIEVVLLNSLQQFRQDQGDGSKSEDELDQASTPTDVRDIDLGETRFNKEKIIQGQGVDEPLSETGLKQAAAAGIFLNNVKFTHVFSSDLTRTRQTVHGILEKSKVCKDMTVKYDSRLRERKYGVAEGKALSELRAMAKAAGEECPVFTPPGGETLDQVKMRGKDFFDVLCQLILQEVGENEQFSRGAPSNCLETSLAEIFPLGETCPSDSNSDSRAPGLVASVLVRLQQESSQA</sequence>
<keyword evidence="8" id="KW-0832">Ubl conjugation</keyword>
<proteinExistence type="inferred from homology"/>
<comment type="subcellular location">
    <subcellularLocation>
        <location evidence="2">Cytoplasm</location>
    </subcellularLocation>
    <subcellularLocation>
        <location evidence="1">Nucleus membrane</location>
    </subcellularLocation>
</comment>
<dbReference type="CDD" id="cd20574">
    <property type="entry name" value="CYCLIN_CCND2_rpt1"/>
    <property type="match status" value="1"/>
</dbReference>
<reference evidence="20" key="3">
    <citation type="submission" date="2025-09" db="UniProtKB">
        <authorList>
            <consortium name="Ensembl"/>
        </authorList>
    </citation>
    <scope>IDENTIFICATION</scope>
</reference>
<dbReference type="Proteomes" id="UP000472268">
    <property type="component" value="Chromosome 10"/>
</dbReference>
<evidence type="ECO:0000256" key="3">
    <source>
        <dbReference type="ARBA" id="ARBA00009065"/>
    </source>
</evidence>
<dbReference type="Ensembl" id="ENSSSUT00005021259.1">
    <property type="protein sequence ID" value="ENSSSUP00005018614.1"/>
    <property type="gene ID" value="ENSSSUG00005012054.1"/>
</dbReference>
<evidence type="ECO:0000256" key="6">
    <source>
        <dbReference type="ARBA" id="ARBA00022618"/>
    </source>
</evidence>
<feature type="domain" description="Cyclin C-terminal" evidence="19">
    <location>
        <begin position="154"/>
        <end position="284"/>
    </location>
</feature>
<evidence type="ECO:0000259" key="18">
    <source>
        <dbReference type="SMART" id="SM00385"/>
    </source>
</evidence>
<evidence type="ECO:0000256" key="4">
    <source>
        <dbReference type="ARBA" id="ARBA00022490"/>
    </source>
</evidence>
<dbReference type="InterPro" id="IPR051695">
    <property type="entry name" value="Phosphoglycerate_Mutase"/>
</dbReference>
<dbReference type="InterPro" id="IPR006671">
    <property type="entry name" value="Cyclin_N"/>
</dbReference>
<keyword evidence="12" id="KW-0131">Cell cycle</keyword>
<keyword evidence="6" id="KW-0132">Cell division</keyword>
<evidence type="ECO:0000256" key="14">
    <source>
        <dbReference type="ARBA" id="ARBA00045688"/>
    </source>
</evidence>
<evidence type="ECO:0000256" key="7">
    <source>
        <dbReference type="ARBA" id="ARBA00022801"/>
    </source>
</evidence>
<keyword evidence="21" id="KW-1185">Reference proteome</keyword>
<evidence type="ECO:0000256" key="17">
    <source>
        <dbReference type="RuleBase" id="RU000383"/>
    </source>
</evidence>
<dbReference type="Pfam" id="PF00134">
    <property type="entry name" value="Cyclin_N"/>
    <property type="match status" value="1"/>
</dbReference>
<evidence type="ECO:0000256" key="1">
    <source>
        <dbReference type="ARBA" id="ARBA00004126"/>
    </source>
</evidence>
<gene>
    <name evidence="20" type="primary">TIGAR</name>
</gene>
<comment type="subunit">
    <text evidence="15">Interacts with either CDK4 or CDK6 protein kinase to form a serine/threonine kinase holoenzyme complex. The cyclin subunit imparts substrate specificity to the complex.</text>
</comment>
<evidence type="ECO:0000256" key="2">
    <source>
        <dbReference type="ARBA" id="ARBA00004496"/>
    </source>
</evidence>
<dbReference type="Gene3D" id="3.40.50.1240">
    <property type="entry name" value="Phosphoglycerate mutase-like"/>
    <property type="match status" value="1"/>
</dbReference>
<dbReference type="Pfam" id="PF00300">
    <property type="entry name" value="His_Phos_1"/>
    <property type="match status" value="1"/>
</dbReference>
<evidence type="ECO:0000256" key="15">
    <source>
        <dbReference type="ARBA" id="ARBA00046800"/>
    </source>
</evidence>
<evidence type="ECO:0000256" key="10">
    <source>
        <dbReference type="ARBA" id="ARBA00023136"/>
    </source>
</evidence>
<comment type="similarity">
    <text evidence="3">Belongs to the cyclin family. Cyclin D subfamily.</text>
</comment>
<reference evidence="20 21" key="1">
    <citation type="submission" date="2019-05" db="EMBL/GenBank/DDBJ databases">
        <title>A Chromosome-scale Meerkat (S. suricatta) Genome Assembly.</title>
        <authorList>
            <person name="Dudchenko O."/>
            <person name="Lieberman Aiden E."/>
            <person name="Tung J."/>
            <person name="Barreiro L.B."/>
            <person name="Clutton-Brock T.H."/>
        </authorList>
    </citation>
    <scope>NUCLEOTIDE SEQUENCE [LARGE SCALE GENOMIC DNA]</scope>
</reference>
<dbReference type="SMART" id="SM00385">
    <property type="entry name" value="CYCLIN"/>
    <property type="match status" value="1"/>
</dbReference>
<dbReference type="InterPro" id="IPR004367">
    <property type="entry name" value="Cyclin_C-dom"/>
</dbReference>
<keyword evidence="7" id="KW-0378">Hydrolase</keyword>
<dbReference type="FunFam" id="1.10.472.10:FF:000012">
    <property type="entry name" value="G1/S-specific cyclin-D1"/>
    <property type="match status" value="1"/>
</dbReference>
<keyword evidence="4" id="KW-0963">Cytoplasm</keyword>
<dbReference type="Pfam" id="PF02984">
    <property type="entry name" value="Cyclin_C"/>
    <property type="match status" value="1"/>
</dbReference>
<dbReference type="GO" id="GO:0043456">
    <property type="term" value="P:regulation of pentose-phosphate shunt"/>
    <property type="evidence" value="ECO:0007669"/>
    <property type="project" value="TreeGrafter"/>
</dbReference>
<dbReference type="CDD" id="cd07067">
    <property type="entry name" value="HP_PGM_like"/>
    <property type="match status" value="1"/>
</dbReference>